<keyword evidence="1" id="KW-0472">Membrane</keyword>
<evidence type="ECO:0000313" key="2">
    <source>
        <dbReference type="EMBL" id="ADG97209.1"/>
    </source>
</evidence>
<name>D6ZDE5_SEGRD</name>
<sequence>MLIVASVVLVVLGFTLESKFGFILLASLGVGVYLFRVDERWRNVGRGVMAASLAGMVFCFGWPVFYISIPSAFLSILHH</sequence>
<reference evidence="2 3" key="1">
    <citation type="journal article" date="2010" name="Stand. Genomic Sci.">
        <title>Complete genome sequence of Segniliparus rotundus type strain (CDC 1076).</title>
        <authorList>
            <person name="Sikorski J."/>
            <person name="Lapidus A."/>
            <person name="Copeland A."/>
            <person name="Misra M."/>
            <person name="Glavina Del Rio T."/>
            <person name="Nolan M."/>
            <person name="Lucas S."/>
            <person name="Chen F."/>
            <person name="Tice H."/>
            <person name="Cheng J.F."/>
            <person name="Jando M."/>
            <person name="Schneider S."/>
            <person name="Bruce D."/>
            <person name="Goodwin L."/>
            <person name="Pitluck S."/>
            <person name="Liolios K."/>
            <person name="Mikhailova N."/>
            <person name="Pati A."/>
            <person name="Ivanova N."/>
            <person name="Mavromatis K."/>
            <person name="Chen A."/>
            <person name="Palaniappan K."/>
            <person name="Chertkov O."/>
            <person name="Land M."/>
            <person name="Hauser L."/>
            <person name="Chang Y.J."/>
            <person name="Jeffries C.D."/>
            <person name="Brettin T."/>
            <person name="Detter J.C."/>
            <person name="Han C."/>
            <person name="Rohde M."/>
            <person name="Goker M."/>
            <person name="Bristow J."/>
            <person name="Eisen J.A."/>
            <person name="Markowitz V."/>
            <person name="Hugenholtz P."/>
            <person name="Kyrpides N.C."/>
            <person name="Klenk H.P."/>
        </authorList>
    </citation>
    <scope>NUCLEOTIDE SEQUENCE [LARGE SCALE GENOMIC DNA]</scope>
    <source>
        <strain evidence="3">ATCC BAA-972 / CDC 1076 / CIP 108378 / DSM 44985 / JCM 13578</strain>
    </source>
</reference>
<dbReference type="STRING" id="640132.Srot_0729"/>
<proteinExistence type="predicted"/>
<gene>
    <name evidence="2" type="ordered locus">Srot_0729</name>
</gene>
<evidence type="ECO:0000313" key="3">
    <source>
        <dbReference type="Proteomes" id="UP000002247"/>
    </source>
</evidence>
<feature type="transmembrane region" description="Helical" evidence="1">
    <location>
        <begin position="6"/>
        <end position="35"/>
    </location>
</feature>
<dbReference type="HOGENOM" id="CLU_181568_0_0_11"/>
<evidence type="ECO:0000256" key="1">
    <source>
        <dbReference type="SAM" id="Phobius"/>
    </source>
</evidence>
<dbReference type="Proteomes" id="UP000002247">
    <property type="component" value="Chromosome"/>
</dbReference>
<dbReference type="RefSeq" id="WP_013137665.1">
    <property type="nucleotide sequence ID" value="NC_014168.1"/>
</dbReference>
<keyword evidence="3" id="KW-1185">Reference proteome</keyword>
<keyword evidence="1" id="KW-0812">Transmembrane</keyword>
<organism evidence="2 3">
    <name type="scientific">Segniliparus rotundus (strain ATCC BAA-972 / CDC 1076 / CIP 108378 / DSM 44985 / JCM 13578)</name>
    <dbReference type="NCBI Taxonomy" id="640132"/>
    <lineage>
        <taxon>Bacteria</taxon>
        <taxon>Bacillati</taxon>
        <taxon>Actinomycetota</taxon>
        <taxon>Actinomycetes</taxon>
        <taxon>Mycobacteriales</taxon>
        <taxon>Segniliparaceae</taxon>
        <taxon>Segniliparus</taxon>
    </lineage>
</organism>
<dbReference type="AlphaFoldDB" id="D6ZDE5"/>
<protein>
    <submittedName>
        <fullName evidence="2">Uncharacterized protein</fullName>
    </submittedName>
</protein>
<keyword evidence="1" id="KW-1133">Transmembrane helix</keyword>
<accession>D6ZDE5</accession>
<dbReference type="EMBL" id="CP001958">
    <property type="protein sequence ID" value="ADG97209.1"/>
    <property type="molecule type" value="Genomic_DNA"/>
</dbReference>
<feature type="transmembrane region" description="Helical" evidence="1">
    <location>
        <begin position="47"/>
        <end position="69"/>
    </location>
</feature>
<dbReference type="KEGG" id="srt:Srot_0729"/>